<feature type="domain" description="Sulfatase N-terminal" evidence="7">
    <location>
        <begin position="47"/>
        <end position="408"/>
    </location>
</feature>
<dbReference type="Proteomes" id="UP000223913">
    <property type="component" value="Unassembled WGS sequence"/>
</dbReference>
<proteinExistence type="inferred from homology"/>
<keyword evidence="4" id="KW-0732">Signal</keyword>
<dbReference type="GO" id="GO:0004423">
    <property type="term" value="F:iduronate-2-sulfatase activity"/>
    <property type="evidence" value="ECO:0007669"/>
    <property type="project" value="InterPro"/>
</dbReference>
<dbReference type="PANTHER" id="PTHR45953">
    <property type="entry name" value="IDURONATE 2-SULFATASE"/>
    <property type="match status" value="1"/>
</dbReference>
<name>A0A2D0NBR3_FLAN2</name>
<evidence type="ECO:0000256" key="4">
    <source>
        <dbReference type="ARBA" id="ARBA00022729"/>
    </source>
</evidence>
<dbReference type="EMBL" id="PDUD01000019">
    <property type="protein sequence ID" value="PHN05927.1"/>
    <property type="molecule type" value="Genomic_DNA"/>
</dbReference>
<dbReference type="Gene3D" id="3.40.720.10">
    <property type="entry name" value="Alkaline Phosphatase, subunit A"/>
    <property type="match status" value="1"/>
</dbReference>
<evidence type="ECO:0000256" key="6">
    <source>
        <dbReference type="ARBA" id="ARBA00022837"/>
    </source>
</evidence>
<gene>
    <name evidence="8" type="ORF">CRP01_13185</name>
</gene>
<dbReference type="CDD" id="cd16030">
    <property type="entry name" value="iduronate-2-sulfatase"/>
    <property type="match status" value="1"/>
</dbReference>
<evidence type="ECO:0000313" key="9">
    <source>
        <dbReference type="Proteomes" id="UP000223913"/>
    </source>
</evidence>
<evidence type="ECO:0000313" key="8">
    <source>
        <dbReference type="EMBL" id="PHN05927.1"/>
    </source>
</evidence>
<keyword evidence="6" id="KW-0106">Calcium</keyword>
<dbReference type="Pfam" id="PF00884">
    <property type="entry name" value="Sulfatase"/>
    <property type="match status" value="1"/>
</dbReference>
<dbReference type="RefSeq" id="WP_099150520.1">
    <property type="nucleotide sequence ID" value="NZ_PDUD01000019.1"/>
</dbReference>
<keyword evidence="9" id="KW-1185">Reference proteome</keyword>
<dbReference type="InterPro" id="IPR017850">
    <property type="entry name" value="Alkaline_phosphatase_core_sf"/>
</dbReference>
<dbReference type="InterPro" id="IPR000917">
    <property type="entry name" value="Sulfatase_N"/>
</dbReference>
<evidence type="ECO:0000256" key="3">
    <source>
        <dbReference type="ARBA" id="ARBA00022723"/>
    </source>
</evidence>
<keyword evidence="3" id="KW-0479">Metal-binding</keyword>
<dbReference type="PROSITE" id="PS00149">
    <property type="entry name" value="SULFATASE_2"/>
    <property type="match status" value="1"/>
</dbReference>
<dbReference type="InterPro" id="IPR024607">
    <property type="entry name" value="Sulfatase_CS"/>
</dbReference>
<dbReference type="GO" id="GO:0046872">
    <property type="term" value="F:metal ion binding"/>
    <property type="evidence" value="ECO:0007669"/>
    <property type="project" value="UniProtKB-KW"/>
</dbReference>
<evidence type="ECO:0000256" key="5">
    <source>
        <dbReference type="ARBA" id="ARBA00022801"/>
    </source>
</evidence>
<dbReference type="PANTHER" id="PTHR45953:SF1">
    <property type="entry name" value="IDURONATE 2-SULFATASE"/>
    <property type="match status" value="1"/>
</dbReference>
<dbReference type="AlphaFoldDB" id="A0A2D0NBR3"/>
<sequence length="529" mass="60218">MHLNLFNPFRSHKTAFAGLSAWVMAFLMLMFTPASGQEARTNNAPFNVLLISVDDLKDWVGYLGGYEGKVYTPNLDRLAAAGVAFTNAHTSATVCCPSRNAMMLGKRPSTTGLYDNNQWWKATLPEEISMPQYFKEHGYYTAGAGKVFHHTPGNNPPCSWDEFQDQVFDDPWNFAEWSAERYFLTYGYRGPIVPFPDWKPLNGLFPHNAELDWGPIPDKAPEDYGDVAAVNFATDFLTQPHEKPWFLAVGTYRPHLPWHVPQAYFDRYPLDEIVLPSIREDDLNDVPAAGKKLALATAREFEKIAAAGKWREAIQAYLASITFADEQVGAILNALEASSYRENTIVVLWSDHGWHLGSKQHWHKQTLWEECTRIPFIVRTPGITPADERCPQPVDMVNVFPTLVELCGLPEKADLDGHSLAPLLREPTAAWPYPAISEIKTGNMAVRSSDWRYIRYHDGTEEFYNRKTDPHEWTNLIGDPRYAEIIEQHRKWIPDTFAEPVPGKNSFLFDPYAYSFLHKETKVFIDGKK</sequence>
<accession>A0A2D0NBR3</accession>
<protein>
    <submittedName>
        <fullName evidence="8">Iduronate-2-sulfatase</fullName>
    </submittedName>
</protein>
<keyword evidence="5" id="KW-0378">Hydrolase</keyword>
<comment type="cofactor">
    <cofactor evidence="1">
        <name>Ca(2+)</name>
        <dbReference type="ChEBI" id="CHEBI:29108"/>
    </cofactor>
</comment>
<comment type="caution">
    <text evidence="8">The sequence shown here is derived from an EMBL/GenBank/DDBJ whole genome shotgun (WGS) entry which is preliminary data.</text>
</comment>
<evidence type="ECO:0000256" key="1">
    <source>
        <dbReference type="ARBA" id="ARBA00001913"/>
    </source>
</evidence>
<dbReference type="InterPro" id="IPR035874">
    <property type="entry name" value="IDS"/>
</dbReference>
<organism evidence="8 9">
    <name type="scientific">Flavilitoribacter nigricans (strain ATCC 23147 / DSM 23189 / NBRC 102662 / NCIMB 1420 / SS-2)</name>
    <name type="common">Lewinella nigricans</name>
    <dbReference type="NCBI Taxonomy" id="1122177"/>
    <lineage>
        <taxon>Bacteria</taxon>
        <taxon>Pseudomonadati</taxon>
        <taxon>Bacteroidota</taxon>
        <taxon>Saprospiria</taxon>
        <taxon>Saprospirales</taxon>
        <taxon>Lewinellaceae</taxon>
        <taxon>Flavilitoribacter</taxon>
    </lineage>
</organism>
<evidence type="ECO:0000259" key="7">
    <source>
        <dbReference type="Pfam" id="PF00884"/>
    </source>
</evidence>
<evidence type="ECO:0000256" key="2">
    <source>
        <dbReference type="ARBA" id="ARBA00008779"/>
    </source>
</evidence>
<dbReference type="GO" id="GO:0005737">
    <property type="term" value="C:cytoplasm"/>
    <property type="evidence" value="ECO:0007669"/>
    <property type="project" value="TreeGrafter"/>
</dbReference>
<dbReference type="OrthoDB" id="9763552at2"/>
<reference evidence="8 9" key="1">
    <citation type="submission" date="2017-10" db="EMBL/GenBank/DDBJ databases">
        <title>The draft genome sequence of Lewinella nigricans NBRC 102662.</title>
        <authorList>
            <person name="Wang K."/>
        </authorList>
    </citation>
    <scope>NUCLEOTIDE SEQUENCE [LARGE SCALE GENOMIC DNA]</scope>
    <source>
        <strain evidence="8 9">NBRC 102662</strain>
    </source>
</reference>
<comment type="similarity">
    <text evidence="2">Belongs to the sulfatase family.</text>
</comment>
<dbReference type="SUPFAM" id="SSF53649">
    <property type="entry name" value="Alkaline phosphatase-like"/>
    <property type="match status" value="1"/>
</dbReference>